<reference evidence="2" key="1">
    <citation type="submission" date="2017-02" db="UniProtKB">
        <authorList>
            <consortium name="WormBaseParasite"/>
        </authorList>
    </citation>
    <scope>IDENTIFICATION</scope>
</reference>
<dbReference type="WBParaSite" id="PTRK_0000317400.1">
    <property type="protein sequence ID" value="PTRK_0000317400.1"/>
    <property type="gene ID" value="PTRK_0000317400"/>
</dbReference>
<organism evidence="1 2">
    <name type="scientific">Parastrongyloides trichosuri</name>
    <name type="common">Possum-specific nematode worm</name>
    <dbReference type="NCBI Taxonomy" id="131310"/>
    <lineage>
        <taxon>Eukaryota</taxon>
        <taxon>Metazoa</taxon>
        <taxon>Ecdysozoa</taxon>
        <taxon>Nematoda</taxon>
        <taxon>Chromadorea</taxon>
        <taxon>Rhabditida</taxon>
        <taxon>Tylenchina</taxon>
        <taxon>Panagrolaimomorpha</taxon>
        <taxon>Strongyloidoidea</taxon>
        <taxon>Strongyloididae</taxon>
        <taxon>Parastrongyloides</taxon>
    </lineage>
</organism>
<name>A0A0N4Z7M2_PARTI</name>
<evidence type="ECO:0000313" key="1">
    <source>
        <dbReference type="Proteomes" id="UP000038045"/>
    </source>
</evidence>
<keyword evidence="1" id="KW-1185">Reference proteome</keyword>
<protein>
    <submittedName>
        <fullName evidence="2">DUF2088 domain-containing protein</fullName>
    </submittedName>
</protein>
<evidence type="ECO:0000313" key="2">
    <source>
        <dbReference type="WBParaSite" id="PTRK_0000317400.1"/>
    </source>
</evidence>
<dbReference type="AlphaFoldDB" id="A0A0N4Z7M2"/>
<sequence length="88" mass="10072">MPVAVSINPRTEDMELEKSLAAIAYEDVRIIELPADWRIRINRMEIKNQVPDLIKSVNENNNVPSDCNIIPDPKIAFIPYLVILNKND</sequence>
<accession>A0A0N4Z7M2</accession>
<proteinExistence type="predicted"/>
<dbReference type="Proteomes" id="UP000038045">
    <property type="component" value="Unplaced"/>
</dbReference>